<dbReference type="KEGG" id="hhg:XM38_012240"/>
<gene>
    <name evidence="3" type="ORF">XM38_012240</name>
</gene>
<dbReference type="GO" id="GO:0003677">
    <property type="term" value="F:DNA binding"/>
    <property type="evidence" value="ECO:0007669"/>
    <property type="project" value="UniProtKB-UniRule"/>
</dbReference>
<sequence>MTSLANTTVFDPEVFSEAMRIATAMATIDRSQLWSEDELVAEFLDYKGKNSANTRAAYGRDLSHYRSFLQLQYQGDIGLSPGDTGAVDEYAAFLRSQVELEALAKSTDLDLVKQTLGHSSLAVTSNYLKANPQDSSGLHLVA</sequence>
<evidence type="ECO:0000313" key="4">
    <source>
        <dbReference type="Proteomes" id="UP000191901"/>
    </source>
</evidence>
<accession>A0A1Z3HJK4</accession>
<organism evidence="3 4">
    <name type="scientific">Halomicronema hongdechloris C2206</name>
    <dbReference type="NCBI Taxonomy" id="1641165"/>
    <lineage>
        <taxon>Bacteria</taxon>
        <taxon>Bacillati</taxon>
        <taxon>Cyanobacteriota</taxon>
        <taxon>Cyanophyceae</taxon>
        <taxon>Nodosilineales</taxon>
        <taxon>Nodosilineaceae</taxon>
        <taxon>Halomicronema</taxon>
    </lineage>
</organism>
<feature type="domain" description="Core-binding (CB)" evidence="2">
    <location>
        <begin position="34"/>
        <end position="131"/>
    </location>
</feature>
<reference evidence="3 4" key="1">
    <citation type="journal article" date="2016" name="Biochim. Biophys. Acta">
        <title>Characterization of red-shifted phycobilisomes isolated from the chlorophyll f-containing cyanobacterium Halomicronema hongdechloris.</title>
        <authorList>
            <person name="Li Y."/>
            <person name="Lin Y."/>
            <person name="Garvey C.J."/>
            <person name="Birch D."/>
            <person name="Corkery R.W."/>
            <person name="Loughlin P.C."/>
            <person name="Scheer H."/>
            <person name="Willows R.D."/>
            <person name="Chen M."/>
        </authorList>
    </citation>
    <scope>NUCLEOTIDE SEQUENCE [LARGE SCALE GENOMIC DNA]</scope>
    <source>
        <strain evidence="3 4">C2206</strain>
    </source>
</reference>
<evidence type="ECO:0000256" key="1">
    <source>
        <dbReference type="PROSITE-ProRule" id="PRU01248"/>
    </source>
</evidence>
<evidence type="ECO:0000259" key="2">
    <source>
        <dbReference type="PROSITE" id="PS51900"/>
    </source>
</evidence>
<dbReference type="AlphaFoldDB" id="A0A1Z3HJK4"/>
<keyword evidence="1" id="KW-0238">DNA-binding</keyword>
<evidence type="ECO:0000313" key="3">
    <source>
        <dbReference type="EMBL" id="ASC70287.1"/>
    </source>
</evidence>
<proteinExistence type="predicted"/>
<dbReference type="InterPro" id="IPR044068">
    <property type="entry name" value="CB"/>
</dbReference>
<dbReference type="EMBL" id="CP021983">
    <property type="protein sequence ID" value="ASC70287.1"/>
    <property type="molecule type" value="Genomic_DNA"/>
</dbReference>
<protein>
    <recommendedName>
        <fullName evidence="2">Core-binding (CB) domain-containing protein</fullName>
    </recommendedName>
</protein>
<dbReference type="Proteomes" id="UP000191901">
    <property type="component" value="Chromosome"/>
</dbReference>
<dbReference type="PROSITE" id="PS51900">
    <property type="entry name" value="CB"/>
    <property type="match status" value="1"/>
</dbReference>
<keyword evidence="4" id="KW-1185">Reference proteome</keyword>
<dbReference type="RefSeq" id="WP_080811624.1">
    <property type="nucleotide sequence ID" value="NZ_CP021983.2"/>
</dbReference>
<name>A0A1Z3HJK4_9CYAN</name>